<dbReference type="GO" id="GO:0005634">
    <property type="term" value="C:nucleus"/>
    <property type="evidence" value="ECO:0007669"/>
    <property type="project" value="InterPro"/>
</dbReference>
<proteinExistence type="predicted"/>
<dbReference type="PANTHER" id="PTHR23171:SF4">
    <property type="entry name" value="TUFTELIN"/>
    <property type="match status" value="1"/>
</dbReference>
<feature type="compositionally biased region" description="Low complexity" evidence="2">
    <location>
        <begin position="217"/>
        <end position="228"/>
    </location>
</feature>
<protein>
    <recommendedName>
        <fullName evidence="5">DNA-directed RNA polymerase II subunit GRINL1A</fullName>
    </recommendedName>
</protein>
<reference evidence="3 4" key="1">
    <citation type="submission" date="2021-06" db="EMBL/GenBank/DDBJ databases">
        <title>Chromosome-level genome assembly of the red-tail catfish (Hemibagrus wyckioides).</title>
        <authorList>
            <person name="Shao F."/>
        </authorList>
    </citation>
    <scope>NUCLEOTIDE SEQUENCE [LARGE SCALE GENOMIC DNA]</scope>
    <source>
        <strain evidence="3">EC202008001</strain>
        <tissue evidence="3">Blood</tissue>
    </source>
</reference>
<evidence type="ECO:0008006" key="5">
    <source>
        <dbReference type="Google" id="ProtNLM"/>
    </source>
</evidence>
<feature type="compositionally biased region" description="Basic and acidic residues" evidence="2">
    <location>
        <begin position="191"/>
        <end position="200"/>
    </location>
</feature>
<dbReference type="OrthoDB" id="2408655at2759"/>
<dbReference type="PRINTS" id="PR02085">
    <property type="entry name" value="POLR2GRINL1"/>
</dbReference>
<feature type="coiled-coil region" evidence="1">
    <location>
        <begin position="266"/>
        <end position="293"/>
    </location>
</feature>
<dbReference type="GO" id="GO:0035556">
    <property type="term" value="P:intracellular signal transduction"/>
    <property type="evidence" value="ECO:0007669"/>
    <property type="project" value="TreeGrafter"/>
</dbReference>
<comment type="caution">
    <text evidence="3">The sequence shown here is derived from an EMBL/GenBank/DDBJ whole genome shotgun (WGS) entry which is preliminary data.</text>
</comment>
<dbReference type="Pfam" id="PF15328">
    <property type="entry name" value="GCOM2"/>
    <property type="match status" value="2"/>
</dbReference>
<evidence type="ECO:0000256" key="1">
    <source>
        <dbReference type="SAM" id="Coils"/>
    </source>
</evidence>
<dbReference type="InterPro" id="IPR026213">
    <property type="entry name" value="GRINL1"/>
</dbReference>
<dbReference type="PANTHER" id="PTHR23171">
    <property type="entry name" value="GDOWN1"/>
    <property type="match status" value="1"/>
</dbReference>
<feature type="region of interest" description="Disordered" evidence="2">
    <location>
        <begin position="99"/>
        <end position="126"/>
    </location>
</feature>
<sequence length="327" mass="36294">MERQGLIGDLDSKSKEQLGEILSRQEKLLNNKRFVQTLPDKGKKISEFVEKVRHALAIKDEEEKKQASLDSVRSEFQARYQQAFTQRRHVVSADAPAARTRLKEKEVNTEPSHPVEAASRADGENSLESMCIENNETTSGDTAASGNEDGATDTDLTVAFERVTLTEENPVPPRDMTRNPFSGSQQQKKPHYVEVLERSDQSVTKPRFRLNQLPVKSASPSPGQSPGSVTPLSTEVRRQRDRKHLDDVTAAKLPPLHHSPAQLLSLEESVTLLKEQTKKHQELQAKLAAQKLAEGLSVSMNSYNPEGGALAAYREVHDDDGALSEED</sequence>
<dbReference type="Proteomes" id="UP000824219">
    <property type="component" value="Linkage Group LG27"/>
</dbReference>
<evidence type="ECO:0000256" key="2">
    <source>
        <dbReference type="SAM" id="MobiDB-lite"/>
    </source>
</evidence>
<accession>A0A9D3N5K1</accession>
<dbReference type="GO" id="GO:0003711">
    <property type="term" value="F:transcription elongation factor activity"/>
    <property type="evidence" value="ECO:0007669"/>
    <property type="project" value="InterPro"/>
</dbReference>
<dbReference type="EMBL" id="JAHKSW010000027">
    <property type="protein sequence ID" value="KAG7315238.1"/>
    <property type="molecule type" value="Genomic_DNA"/>
</dbReference>
<gene>
    <name evidence="3" type="ORF">KOW79_021326</name>
</gene>
<feature type="region of interest" description="Disordered" evidence="2">
    <location>
        <begin position="163"/>
        <end position="242"/>
    </location>
</feature>
<dbReference type="InterPro" id="IPR051375">
    <property type="entry name" value="Tuftelin_GRINL1A/MYZAP/CCD68"/>
</dbReference>
<evidence type="ECO:0000313" key="4">
    <source>
        <dbReference type="Proteomes" id="UP000824219"/>
    </source>
</evidence>
<keyword evidence="1" id="KW-0175">Coiled coil</keyword>
<dbReference type="AlphaFoldDB" id="A0A9D3N5K1"/>
<evidence type="ECO:0000313" key="3">
    <source>
        <dbReference type="EMBL" id="KAG7315238.1"/>
    </source>
</evidence>
<keyword evidence="4" id="KW-1185">Reference proteome</keyword>
<name>A0A9D3N5K1_9TELE</name>
<dbReference type="GO" id="GO:0006368">
    <property type="term" value="P:transcription elongation by RNA polymerase II"/>
    <property type="evidence" value="ECO:0007669"/>
    <property type="project" value="InterPro"/>
</dbReference>
<organism evidence="3 4">
    <name type="scientific">Hemibagrus wyckioides</name>
    <dbReference type="NCBI Taxonomy" id="337641"/>
    <lineage>
        <taxon>Eukaryota</taxon>
        <taxon>Metazoa</taxon>
        <taxon>Chordata</taxon>
        <taxon>Craniata</taxon>
        <taxon>Vertebrata</taxon>
        <taxon>Euteleostomi</taxon>
        <taxon>Actinopterygii</taxon>
        <taxon>Neopterygii</taxon>
        <taxon>Teleostei</taxon>
        <taxon>Ostariophysi</taxon>
        <taxon>Siluriformes</taxon>
        <taxon>Bagridae</taxon>
        <taxon>Hemibagrus</taxon>
    </lineage>
</organism>